<dbReference type="EMBL" id="FMZM01000008">
    <property type="protein sequence ID" value="SDD43704.1"/>
    <property type="molecule type" value="Genomic_DNA"/>
</dbReference>
<keyword evidence="2" id="KW-0812">Transmembrane</keyword>
<dbReference type="OrthoDB" id="9784773at2"/>
<dbReference type="Pfam" id="PF14342">
    <property type="entry name" value="DUF4396"/>
    <property type="match status" value="1"/>
</dbReference>
<feature type="transmembrane region" description="Helical" evidence="2">
    <location>
        <begin position="153"/>
        <end position="173"/>
    </location>
</feature>
<evidence type="ECO:0000256" key="1">
    <source>
        <dbReference type="SAM" id="MobiDB-lite"/>
    </source>
</evidence>
<keyword evidence="2" id="KW-0472">Membrane</keyword>
<accession>A0A1G6UR23</accession>
<feature type="region of interest" description="Disordered" evidence="1">
    <location>
        <begin position="186"/>
        <end position="205"/>
    </location>
</feature>
<dbReference type="InterPro" id="IPR025509">
    <property type="entry name" value="DUF4396"/>
</dbReference>
<sequence length="205" mass="20728">MAASATLHCLAGCAVGEIVGLVVGTAFGLGNAAVIPLSIGLAFVFGFTLSAVPLLGAGLAPTSVVKLVVAADTLSIATMELVDNGVVAVVPGALNAGLVNPTFWWSMMLSLVVAYLVAYPVNLLLLRRGQGHALTHGQMATGSRRPHGPRIDVTVLAVGLAAFMCGGLLVSIADASATSTWSTAPQMWSPAAGRAPQPAPKEVHP</sequence>
<proteinExistence type="predicted"/>
<evidence type="ECO:0000313" key="4">
    <source>
        <dbReference type="EMBL" id="SDD43704.1"/>
    </source>
</evidence>
<gene>
    <name evidence="4" type="ORF">SAMN05421872_10863</name>
</gene>
<keyword evidence="2" id="KW-1133">Transmembrane helix</keyword>
<protein>
    <recommendedName>
        <fullName evidence="3">DUF4396 domain-containing protein</fullName>
    </recommendedName>
</protein>
<evidence type="ECO:0000259" key="3">
    <source>
        <dbReference type="Pfam" id="PF14342"/>
    </source>
</evidence>
<feature type="transmembrane region" description="Helical" evidence="2">
    <location>
        <begin position="32"/>
        <end position="52"/>
    </location>
</feature>
<evidence type="ECO:0000313" key="5">
    <source>
        <dbReference type="Proteomes" id="UP000199034"/>
    </source>
</evidence>
<keyword evidence="5" id="KW-1185">Reference proteome</keyword>
<feature type="transmembrane region" description="Helical" evidence="2">
    <location>
        <begin position="64"/>
        <end position="82"/>
    </location>
</feature>
<dbReference type="Proteomes" id="UP000199034">
    <property type="component" value="Unassembled WGS sequence"/>
</dbReference>
<dbReference type="AlphaFoldDB" id="A0A1G6UR23"/>
<dbReference type="STRING" id="1045774.SAMN05421872_10863"/>
<reference evidence="4 5" key="1">
    <citation type="submission" date="2016-10" db="EMBL/GenBank/DDBJ databases">
        <authorList>
            <person name="de Groot N.N."/>
        </authorList>
    </citation>
    <scope>NUCLEOTIDE SEQUENCE [LARGE SCALE GENOMIC DNA]</scope>
    <source>
        <strain evidence="4 5">CGMCC 4.6858</strain>
    </source>
</reference>
<name>A0A1G6UR23_9ACTN</name>
<evidence type="ECO:0000256" key="2">
    <source>
        <dbReference type="SAM" id="Phobius"/>
    </source>
</evidence>
<feature type="transmembrane region" description="Helical" evidence="2">
    <location>
        <begin position="102"/>
        <end position="126"/>
    </location>
</feature>
<organism evidence="4 5">
    <name type="scientific">Nocardioides lianchengensis</name>
    <dbReference type="NCBI Taxonomy" id="1045774"/>
    <lineage>
        <taxon>Bacteria</taxon>
        <taxon>Bacillati</taxon>
        <taxon>Actinomycetota</taxon>
        <taxon>Actinomycetes</taxon>
        <taxon>Propionibacteriales</taxon>
        <taxon>Nocardioidaceae</taxon>
        <taxon>Nocardioides</taxon>
    </lineage>
</organism>
<feature type="domain" description="DUF4396" evidence="3">
    <location>
        <begin position="1"/>
        <end position="130"/>
    </location>
</feature>